<dbReference type="Proteomes" id="UP000622653">
    <property type="component" value="Unassembled WGS sequence"/>
</dbReference>
<evidence type="ECO:0000313" key="2">
    <source>
        <dbReference type="Proteomes" id="UP000622653"/>
    </source>
</evidence>
<dbReference type="RefSeq" id="WP_194563742.1">
    <property type="nucleotide sequence ID" value="NZ_JADKPV010000010.1"/>
</dbReference>
<dbReference type="AlphaFoldDB" id="A0A8J7GDJ8"/>
<comment type="caution">
    <text evidence="1">The sequence shown here is derived from an EMBL/GenBank/DDBJ whole genome shotgun (WGS) entry which is preliminary data.</text>
</comment>
<keyword evidence="2" id="KW-1185">Reference proteome</keyword>
<proteinExistence type="predicted"/>
<evidence type="ECO:0000313" key="1">
    <source>
        <dbReference type="EMBL" id="MBF4502260.1"/>
    </source>
</evidence>
<dbReference type="EMBL" id="JADKPV010000010">
    <property type="protein sequence ID" value="MBF4502260.1"/>
    <property type="molecule type" value="Genomic_DNA"/>
</dbReference>
<sequence length="73" mass="8759">MKTAYKEGQTIAQLARTFQLDRRTVKKYIHLHTWSPSRQVRRKAIDEYVTQALEWEQEGHLSPSSTVRIYRRI</sequence>
<organism evidence="1 2">
    <name type="scientific">Savagea serpentis</name>
    <dbReference type="NCBI Taxonomy" id="2785297"/>
    <lineage>
        <taxon>Bacteria</taxon>
        <taxon>Bacillati</taxon>
        <taxon>Bacillota</taxon>
        <taxon>Bacilli</taxon>
        <taxon>Bacillales</taxon>
        <taxon>Caryophanaceae</taxon>
        <taxon>Savagea</taxon>
    </lineage>
</organism>
<gene>
    <name evidence="1" type="ORF">IRY55_12905</name>
</gene>
<protein>
    <submittedName>
        <fullName evidence="1">Uncharacterized protein</fullName>
    </submittedName>
</protein>
<reference evidence="1" key="1">
    <citation type="submission" date="2020-11" db="EMBL/GenBank/DDBJ databases">
        <title>Multidrug resistant novel bacterium Savagea serpentis sp. nov., isolated from the scats of a vine snake (Ahaetulla nasuta).</title>
        <authorList>
            <person name="Venkata Ramana V."/>
            <person name="Vikas Patil S."/>
            <person name="Yogita Lugani V."/>
        </authorList>
    </citation>
    <scope>NUCLEOTIDE SEQUENCE</scope>
    <source>
        <strain evidence="1">SN6</strain>
    </source>
</reference>
<name>A0A8J7GDJ8_9BACL</name>
<accession>A0A8J7GDJ8</accession>